<dbReference type="EMBL" id="BJYY01000016">
    <property type="protein sequence ID" value="GEO34969.1"/>
    <property type="molecule type" value="Genomic_DNA"/>
</dbReference>
<dbReference type="Proteomes" id="UP000321181">
    <property type="component" value="Unassembled WGS sequence"/>
</dbReference>
<feature type="compositionally biased region" description="Gly residues" evidence="1">
    <location>
        <begin position="56"/>
        <end position="71"/>
    </location>
</feature>
<feature type="compositionally biased region" description="Low complexity" evidence="1">
    <location>
        <begin position="15"/>
        <end position="39"/>
    </location>
</feature>
<gene>
    <name evidence="2" type="ORF">CAE01nite_26940</name>
</gene>
<evidence type="ECO:0000313" key="3">
    <source>
        <dbReference type="Proteomes" id="UP000321181"/>
    </source>
</evidence>
<feature type="region of interest" description="Disordered" evidence="1">
    <location>
        <begin position="1"/>
        <end position="85"/>
    </location>
</feature>
<keyword evidence="3" id="KW-1185">Reference proteome</keyword>
<organism evidence="2 3">
    <name type="scientific">Cellulomonas aerilata</name>
    <dbReference type="NCBI Taxonomy" id="515326"/>
    <lineage>
        <taxon>Bacteria</taxon>
        <taxon>Bacillati</taxon>
        <taxon>Actinomycetota</taxon>
        <taxon>Actinomycetes</taxon>
        <taxon>Micrococcales</taxon>
        <taxon>Cellulomonadaceae</taxon>
        <taxon>Cellulomonas</taxon>
    </lineage>
</organism>
<proteinExistence type="predicted"/>
<evidence type="ECO:0000256" key="1">
    <source>
        <dbReference type="SAM" id="MobiDB-lite"/>
    </source>
</evidence>
<protein>
    <submittedName>
        <fullName evidence="2">Uncharacterized protein</fullName>
    </submittedName>
</protein>
<feature type="compositionally biased region" description="Basic and acidic residues" evidence="1">
    <location>
        <begin position="75"/>
        <end position="85"/>
    </location>
</feature>
<name>A0A512DER7_9CELL</name>
<evidence type="ECO:0000313" key="2">
    <source>
        <dbReference type="EMBL" id="GEO34969.1"/>
    </source>
</evidence>
<dbReference type="AlphaFoldDB" id="A0A512DER7"/>
<comment type="caution">
    <text evidence="2">The sequence shown here is derived from an EMBL/GenBank/DDBJ whole genome shotgun (WGS) entry which is preliminary data.</text>
</comment>
<accession>A0A512DER7</accession>
<reference evidence="2 3" key="1">
    <citation type="submission" date="2019-07" db="EMBL/GenBank/DDBJ databases">
        <title>Whole genome shotgun sequence of Cellulomonas aerilata NBRC 106308.</title>
        <authorList>
            <person name="Hosoyama A."/>
            <person name="Uohara A."/>
            <person name="Ohji S."/>
            <person name="Ichikawa N."/>
        </authorList>
    </citation>
    <scope>NUCLEOTIDE SEQUENCE [LARGE SCALE GENOMIC DNA]</scope>
    <source>
        <strain evidence="2 3">NBRC 106308</strain>
    </source>
</reference>
<sequence>MGAPPTPGSADDDAAGTGAWCFSGVAQPASRTAAAPTSAVRRRSDRDPRDDDAGTGAEGAAGTVGGVGAGTVGRARRERDGTRPR</sequence>
<feature type="compositionally biased region" description="Basic and acidic residues" evidence="1">
    <location>
        <begin position="42"/>
        <end position="52"/>
    </location>
</feature>